<feature type="signal peptide" evidence="12">
    <location>
        <begin position="1"/>
        <end position="22"/>
    </location>
</feature>
<dbReference type="Pfam" id="PF01522">
    <property type="entry name" value="Polysacc_deac_1"/>
    <property type="match status" value="1"/>
</dbReference>
<evidence type="ECO:0000256" key="8">
    <source>
        <dbReference type="ARBA" id="ARBA00023136"/>
    </source>
</evidence>
<organism evidence="14 15">
    <name type="scientific">Rhizoctonia solani</name>
    <dbReference type="NCBI Taxonomy" id="456999"/>
    <lineage>
        <taxon>Eukaryota</taxon>
        <taxon>Fungi</taxon>
        <taxon>Dikarya</taxon>
        <taxon>Basidiomycota</taxon>
        <taxon>Agaricomycotina</taxon>
        <taxon>Agaricomycetes</taxon>
        <taxon>Cantharellales</taxon>
        <taxon>Ceratobasidiaceae</taxon>
        <taxon>Rhizoctonia</taxon>
    </lineage>
</organism>
<evidence type="ECO:0000256" key="3">
    <source>
        <dbReference type="ARBA" id="ARBA00022475"/>
    </source>
</evidence>
<evidence type="ECO:0000256" key="2">
    <source>
        <dbReference type="ARBA" id="ARBA00004609"/>
    </source>
</evidence>
<evidence type="ECO:0000256" key="5">
    <source>
        <dbReference type="ARBA" id="ARBA00022723"/>
    </source>
</evidence>
<dbReference type="InterPro" id="IPR011330">
    <property type="entry name" value="Glyco_hydro/deAcase_b/a-brl"/>
</dbReference>
<dbReference type="GO" id="GO:0071555">
    <property type="term" value="P:cell wall organization"/>
    <property type="evidence" value="ECO:0007669"/>
    <property type="project" value="UniProtKB-KW"/>
</dbReference>
<keyword evidence="6 12" id="KW-0732">Signal</keyword>
<keyword evidence="3" id="KW-1003">Cell membrane</keyword>
<evidence type="ECO:0000256" key="6">
    <source>
        <dbReference type="ARBA" id="ARBA00022729"/>
    </source>
</evidence>
<dbReference type="GO" id="GO:0005886">
    <property type="term" value="C:plasma membrane"/>
    <property type="evidence" value="ECO:0007669"/>
    <property type="project" value="UniProtKB-SubCell"/>
</dbReference>
<dbReference type="GO" id="GO:0098552">
    <property type="term" value="C:side of membrane"/>
    <property type="evidence" value="ECO:0007669"/>
    <property type="project" value="UniProtKB-KW"/>
</dbReference>
<evidence type="ECO:0000256" key="11">
    <source>
        <dbReference type="ARBA" id="ARBA00023316"/>
    </source>
</evidence>
<evidence type="ECO:0000259" key="13">
    <source>
        <dbReference type="PROSITE" id="PS51677"/>
    </source>
</evidence>
<evidence type="ECO:0000256" key="10">
    <source>
        <dbReference type="ARBA" id="ARBA00023288"/>
    </source>
</evidence>
<sequence>MQFFAKLSVAAAFASSIIGAFAAPTNGTLLTRAAAQVITSCTVPNTVALTFDDGPYSYIYDISKALVAAGAKGTFFFNGNNYGCIYSAENQKYAFWIFSAPFDTHIFLRRVKYAYEKGHQIGSHTWAHKDLSTLTWDQVHDEMWRVEQALQRIVGVTPAFMRPPYGNYNDNVRNVAGVRGQKIAIWDFDSGDSVGATPAQSKADYDGTISRHPSTILALNHETYERTAHEVIPYVIPKLQAAGYRLVTLAECLGQQPYQSVGSPQTPDASWTC</sequence>
<comment type="subcellular location">
    <subcellularLocation>
        <location evidence="2">Cell membrane</location>
        <topology evidence="2">Lipid-anchor</topology>
        <topology evidence="2">GPI-anchor</topology>
    </subcellularLocation>
</comment>
<evidence type="ECO:0000313" key="14">
    <source>
        <dbReference type="EMBL" id="KAF8711684.1"/>
    </source>
</evidence>
<dbReference type="SUPFAM" id="SSF88713">
    <property type="entry name" value="Glycoside hydrolase/deacetylase"/>
    <property type="match status" value="1"/>
</dbReference>
<keyword evidence="9" id="KW-0119">Carbohydrate metabolism</keyword>
<evidence type="ECO:0000313" key="15">
    <source>
        <dbReference type="Proteomes" id="UP000602905"/>
    </source>
</evidence>
<feature type="domain" description="NodB homology" evidence="13">
    <location>
        <begin position="45"/>
        <end position="247"/>
    </location>
</feature>
<evidence type="ECO:0000256" key="9">
    <source>
        <dbReference type="ARBA" id="ARBA00023277"/>
    </source>
</evidence>
<keyword evidence="8" id="KW-0472">Membrane</keyword>
<dbReference type="GO" id="GO:0005975">
    <property type="term" value="P:carbohydrate metabolic process"/>
    <property type="evidence" value="ECO:0007669"/>
    <property type="project" value="InterPro"/>
</dbReference>
<name>A0A8H7HYG9_9AGAM</name>
<dbReference type="Gene3D" id="3.20.20.370">
    <property type="entry name" value="Glycoside hydrolase/deacetylase"/>
    <property type="match status" value="1"/>
</dbReference>
<dbReference type="CDD" id="cd10951">
    <property type="entry name" value="CE4_ClCDA_like"/>
    <property type="match status" value="1"/>
</dbReference>
<dbReference type="PANTHER" id="PTHR46471:SF2">
    <property type="entry name" value="CHITIN DEACETYLASE-RELATED"/>
    <property type="match status" value="1"/>
</dbReference>
<comment type="caution">
    <text evidence="14">The sequence shown here is derived from an EMBL/GenBank/DDBJ whole genome shotgun (WGS) entry which is preliminary data.</text>
</comment>
<evidence type="ECO:0000256" key="4">
    <source>
        <dbReference type="ARBA" id="ARBA00022622"/>
    </source>
</evidence>
<keyword evidence="11" id="KW-0961">Cell wall biogenesis/degradation</keyword>
<gene>
    <name evidence="14" type="ORF">RHS03_01470</name>
</gene>
<dbReference type="InterPro" id="IPR002509">
    <property type="entry name" value="NODB_dom"/>
</dbReference>
<dbReference type="EMBL" id="JACYCD010000045">
    <property type="protein sequence ID" value="KAF8711684.1"/>
    <property type="molecule type" value="Genomic_DNA"/>
</dbReference>
<dbReference type="GO" id="GO:0016810">
    <property type="term" value="F:hydrolase activity, acting on carbon-nitrogen (but not peptide) bonds"/>
    <property type="evidence" value="ECO:0007669"/>
    <property type="project" value="InterPro"/>
</dbReference>
<feature type="chain" id="PRO_5034362580" evidence="12">
    <location>
        <begin position="23"/>
        <end position="273"/>
    </location>
</feature>
<reference evidence="14" key="1">
    <citation type="submission" date="2020-09" db="EMBL/GenBank/DDBJ databases">
        <title>Comparative genome analyses of four rice-infecting Rhizoctonia solani isolates reveal extensive enrichment of homogalacturonan modification genes.</title>
        <authorList>
            <person name="Lee D.-Y."/>
            <person name="Jeon J."/>
            <person name="Kim K.-T."/>
            <person name="Cheong K."/>
            <person name="Song H."/>
            <person name="Choi G."/>
            <person name="Ko J."/>
            <person name="Opiyo S.O."/>
            <person name="Zuo S."/>
            <person name="Madhav S."/>
            <person name="Lee Y.-H."/>
            <person name="Wang G.-L."/>
        </authorList>
    </citation>
    <scope>NUCLEOTIDE SEQUENCE</scope>
    <source>
        <strain evidence="14">AG1-IA WGL</strain>
    </source>
</reference>
<keyword evidence="10" id="KW-0449">Lipoprotein</keyword>
<evidence type="ECO:0000256" key="1">
    <source>
        <dbReference type="ARBA" id="ARBA00001941"/>
    </source>
</evidence>
<dbReference type="PANTHER" id="PTHR46471">
    <property type="entry name" value="CHITIN DEACETYLASE"/>
    <property type="match status" value="1"/>
</dbReference>
<comment type="cofactor">
    <cofactor evidence="1">
        <name>Co(2+)</name>
        <dbReference type="ChEBI" id="CHEBI:48828"/>
    </cofactor>
</comment>
<proteinExistence type="predicted"/>
<accession>A0A8H7HYG9</accession>
<evidence type="ECO:0000256" key="12">
    <source>
        <dbReference type="SAM" id="SignalP"/>
    </source>
</evidence>
<feature type="non-terminal residue" evidence="14">
    <location>
        <position position="273"/>
    </location>
</feature>
<dbReference type="GO" id="GO:0046872">
    <property type="term" value="F:metal ion binding"/>
    <property type="evidence" value="ECO:0007669"/>
    <property type="project" value="UniProtKB-KW"/>
</dbReference>
<dbReference type="PROSITE" id="PS51677">
    <property type="entry name" value="NODB"/>
    <property type="match status" value="1"/>
</dbReference>
<keyword evidence="7" id="KW-0378">Hydrolase</keyword>
<protein>
    <submittedName>
        <fullName evidence="14">Carbohydrate esterase family 4 protein</fullName>
    </submittedName>
</protein>
<dbReference type="OrthoDB" id="2125469at2759"/>
<keyword evidence="4" id="KW-0336">GPI-anchor</keyword>
<dbReference type="Proteomes" id="UP000602905">
    <property type="component" value="Unassembled WGS sequence"/>
</dbReference>
<dbReference type="AlphaFoldDB" id="A0A8H7HYG9"/>
<keyword evidence="5" id="KW-0479">Metal-binding</keyword>
<keyword evidence="4" id="KW-0325">Glycoprotein</keyword>
<evidence type="ECO:0000256" key="7">
    <source>
        <dbReference type="ARBA" id="ARBA00022801"/>
    </source>
</evidence>